<feature type="domain" description="Radical SAM core" evidence="7">
    <location>
        <begin position="1"/>
        <end position="112"/>
    </location>
</feature>
<sequence length="182" mass="20102">MPLQHISDSMLQRMRRGKGGESTLELLRKLRATIPGLTLRTTFITGLPGESEDDFKELCDVVEEIRFEQMGVFVYSPEAGTPAAEMDGQIPRGVAEARRDRLMEIQQRISADQQQAMIGKRVEVLVEGVSDETELLLKGRHQGQAPDIDGITYINDGKASPGDLVTIEVEDSMNYDLVGGIV</sequence>
<dbReference type="InterPro" id="IPR023404">
    <property type="entry name" value="rSAM_horseshoe"/>
</dbReference>
<reference evidence="8" key="1">
    <citation type="submission" date="2018-05" db="EMBL/GenBank/DDBJ databases">
        <authorList>
            <person name="Lanie J.A."/>
            <person name="Ng W.-L."/>
            <person name="Kazmierczak K.M."/>
            <person name="Andrzejewski T.M."/>
            <person name="Davidsen T.M."/>
            <person name="Wayne K.J."/>
            <person name="Tettelin H."/>
            <person name="Glass J.I."/>
            <person name="Rusch D."/>
            <person name="Podicherti R."/>
            <person name="Tsui H.-C.T."/>
            <person name="Winkler M.E."/>
        </authorList>
    </citation>
    <scope>NUCLEOTIDE SEQUENCE</scope>
</reference>
<dbReference type="GO" id="GO:0051539">
    <property type="term" value="F:4 iron, 4 sulfur cluster binding"/>
    <property type="evidence" value="ECO:0007669"/>
    <property type="project" value="UniProtKB-KW"/>
</dbReference>
<dbReference type="Gene3D" id="3.80.30.20">
    <property type="entry name" value="tm_1862 like domain"/>
    <property type="match status" value="1"/>
</dbReference>
<dbReference type="Gene3D" id="2.40.50.140">
    <property type="entry name" value="Nucleic acid-binding proteins"/>
    <property type="match status" value="1"/>
</dbReference>
<dbReference type="PANTHER" id="PTHR43837:SF1">
    <property type="entry name" value="RIBOSOMAL PROTEIN US12 METHYLTHIOTRANSFERASE RIMO"/>
    <property type="match status" value="1"/>
</dbReference>
<dbReference type="GO" id="GO:0035599">
    <property type="term" value="F:aspartic acid methylthiotransferase activity"/>
    <property type="evidence" value="ECO:0007669"/>
    <property type="project" value="TreeGrafter"/>
</dbReference>
<dbReference type="InterPro" id="IPR007197">
    <property type="entry name" value="rSAM"/>
</dbReference>
<protein>
    <submittedName>
        <fullName evidence="8">Uncharacterized protein</fullName>
    </submittedName>
</protein>
<dbReference type="AlphaFoldDB" id="A0A382ZVY8"/>
<dbReference type="Pfam" id="PF04055">
    <property type="entry name" value="Radical_SAM"/>
    <property type="match status" value="1"/>
</dbReference>
<dbReference type="PROSITE" id="PS50926">
    <property type="entry name" value="TRAM"/>
    <property type="match status" value="1"/>
</dbReference>
<gene>
    <name evidence="8" type="ORF">METZ01_LOCUS452427</name>
</gene>
<dbReference type="SUPFAM" id="SSF102114">
    <property type="entry name" value="Radical SAM enzymes"/>
    <property type="match status" value="1"/>
</dbReference>
<evidence type="ECO:0000259" key="7">
    <source>
        <dbReference type="PROSITE" id="PS51918"/>
    </source>
</evidence>
<evidence type="ECO:0000256" key="3">
    <source>
        <dbReference type="ARBA" id="ARBA00022723"/>
    </source>
</evidence>
<evidence type="ECO:0000256" key="4">
    <source>
        <dbReference type="ARBA" id="ARBA00023004"/>
    </source>
</evidence>
<proteinExistence type="predicted"/>
<evidence type="ECO:0000256" key="5">
    <source>
        <dbReference type="ARBA" id="ARBA00023014"/>
    </source>
</evidence>
<dbReference type="GO" id="GO:0005829">
    <property type="term" value="C:cytosol"/>
    <property type="evidence" value="ECO:0007669"/>
    <property type="project" value="TreeGrafter"/>
</dbReference>
<dbReference type="InterPro" id="IPR005840">
    <property type="entry name" value="Ribosomal_uS12_MeSTrfase_RimO"/>
</dbReference>
<keyword evidence="5" id="KW-0411">Iron-sulfur</keyword>
<dbReference type="InterPro" id="IPR012340">
    <property type="entry name" value="NA-bd_OB-fold"/>
</dbReference>
<dbReference type="InterPro" id="IPR058240">
    <property type="entry name" value="rSAM_sf"/>
</dbReference>
<keyword evidence="2" id="KW-0949">S-adenosyl-L-methionine</keyword>
<evidence type="ECO:0000313" key="8">
    <source>
        <dbReference type="EMBL" id="SVD99573.1"/>
    </source>
</evidence>
<evidence type="ECO:0000256" key="1">
    <source>
        <dbReference type="ARBA" id="ARBA00022485"/>
    </source>
</evidence>
<dbReference type="PROSITE" id="PS51918">
    <property type="entry name" value="RADICAL_SAM"/>
    <property type="match status" value="1"/>
</dbReference>
<keyword evidence="4" id="KW-0408">Iron</keyword>
<evidence type="ECO:0000259" key="6">
    <source>
        <dbReference type="PROSITE" id="PS50926"/>
    </source>
</evidence>
<dbReference type="EMBL" id="UINC01187054">
    <property type="protein sequence ID" value="SVD99573.1"/>
    <property type="molecule type" value="Genomic_DNA"/>
</dbReference>
<evidence type="ECO:0000256" key="2">
    <source>
        <dbReference type="ARBA" id="ARBA00022691"/>
    </source>
</evidence>
<organism evidence="8">
    <name type="scientific">marine metagenome</name>
    <dbReference type="NCBI Taxonomy" id="408172"/>
    <lineage>
        <taxon>unclassified sequences</taxon>
        <taxon>metagenomes</taxon>
        <taxon>ecological metagenomes</taxon>
    </lineage>
</organism>
<dbReference type="GO" id="GO:0046872">
    <property type="term" value="F:metal ion binding"/>
    <property type="evidence" value="ECO:0007669"/>
    <property type="project" value="UniProtKB-KW"/>
</dbReference>
<keyword evidence="3" id="KW-0479">Metal-binding</keyword>
<name>A0A382ZVY8_9ZZZZ</name>
<dbReference type="InterPro" id="IPR002792">
    <property type="entry name" value="TRAM_dom"/>
</dbReference>
<dbReference type="Pfam" id="PF18693">
    <property type="entry name" value="TRAM_2"/>
    <property type="match status" value="1"/>
</dbReference>
<feature type="domain" description="TRAM" evidence="6">
    <location>
        <begin position="115"/>
        <end position="182"/>
    </location>
</feature>
<accession>A0A382ZVY8</accession>
<dbReference type="PANTHER" id="PTHR43837">
    <property type="entry name" value="RIBOSOMAL PROTEIN S12 METHYLTHIOTRANSFERASE RIMO"/>
    <property type="match status" value="1"/>
</dbReference>
<keyword evidence="1" id="KW-0004">4Fe-4S</keyword>